<name>A0A271LB56_9HYPH</name>
<accession>A0A271LB56</accession>
<evidence type="ECO:0000313" key="1">
    <source>
        <dbReference type="EMBL" id="PAQ05332.1"/>
    </source>
</evidence>
<organism evidence="1 2">
    <name type="scientific">Mesorhizobium temperatum</name>
    <dbReference type="NCBI Taxonomy" id="241416"/>
    <lineage>
        <taxon>Bacteria</taxon>
        <taxon>Pseudomonadati</taxon>
        <taxon>Pseudomonadota</taxon>
        <taxon>Alphaproteobacteria</taxon>
        <taxon>Hyphomicrobiales</taxon>
        <taxon>Phyllobacteriaceae</taxon>
        <taxon>Mesorhizobium</taxon>
    </lineage>
</organism>
<sequence>MDSEQAPEWIFERFVSTFRPDSRPEILALSGGEALLRPELVRMLAERARRVGTRTSVLSGLFFAGAARIPPSILKAIDAVDHFSVSLDVFHEREVPRARVFDMLEQVLARGKDVSLHLVGTDADDPYLERLIGDVRARFGTAVPMLVNALSYFGRARAWLPNDRAARGGETSAQDANPCAMAAWPVVGFDGCIAACGNDDALDERPGHLILGHAATDDWQTIRERSLQSNVLRAIRLYGPEVTARRVGNTPSSCDGYCGTCMALSKNHAAGPPLEALMQRPTTRILEAEVQALLADGGADAFIRRHGIARYAELAHLGEPA</sequence>
<keyword evidence="2" id="KW-1185">Reference proteome</keyword>
<reference evidence="1 2" key="1">
    <citation type="submission" date="2017-08" db="EMBL/GenBank/DDBJ databases">
        <title>Mesorhizobium wenxinae sp. nov., a novel rhizobial species isolated from root nodules of chickpea (Cicer arietinum L.).</title>
        <authorList>
            <person name="Zhang J."/>
        </authorList>
    </citation>
    <scope>NUCLEOTIDE SEQUENCE [LARGE SCALE GENOMIC DNA]</scope>
    <source>
        <strain evidence="1 2">SDW018</strain>
    </source>
</reference>
<dbReference type="InterPro" id="IPR058240">
    <property type="entry name" value="rSAM_sf"/>
</dbReference>
<dbReference type="CDD" id="cd01335">
    <property type="entry name" value="Radical_SAM"/>
    <property type="match status" value="1"/>
</dbReference>
<dbReference type="SUPFAM" id="SSF102114">
    <property type="entry name" value="Radical SAM enzymes"/>
    <property type="match status" value="1"/>
</dbReference>
<proteinExistence type="predicted"/>
<gene>
    <name evidence="1" type="ORF">CIT26_31605</name>
</gene>
<dbReference type="Gene3D" id="3.20.20.70">
    <property type="entry name" value="Aldolase class I"/>
    <property type="match status" value="1"/>
</dbReference>
<dbReference type="AlphaFoldDB" id="A0A271LB56"/>
<evidence type="ECO:0000313" key="2">
    <source>
        <dbReference type="Proteomes" id="UP000216442"/>
    </source>
</evidence>
<evidence type="ECO:0008006" key="3">
    <source>
        <dbReference type="Google" id="ProtNLM"/>
    </source>
</evidence>
<dbReference type="InterPro" id="IPR013785">
    <property type="entry name" value="Aldolase_TIM"/>
</dbReference>
<comment type="caution">
    <text evidence="1">The sequence shown here is derived from an EMBL/GenBank/DDBJ whole genome shotgun (WGS) entry which is preliminary data.</text>
</comment>
<protein>
    <recommendedName>
        <fullName evidence="3">Radical SAM protein</fullName>
    </recommendedName>
</protein>
<dbReference type="Proteomes" id="UP000216442">
    <property type="component" value="Unassembled WGS sequence"/>
</dbReference>
<dbReference type="EMBL" id="NPKJ01000073">
    <property type="protein sequence ID" value="PAQ05332.1"/>
    <property type="molecule type" value="Genomic_DNA"/>
</dbReference>